<dbReference type="Proteomes" id="UP000008915">
    <property type="component" value="Chromosome"/>
</dbReference>
<dbReference type="RefSeq" id="WP_013494826.1">
    <property type="nucleotide sequence ID" value="NC_014831.1"/>
</dbReference>
<evidence type="ECO:0000313" key="2">
    <source>
        <dbReference type="EMBL" id="ADU50521.1"/>
    </source>
</evidence>
<feature type="compositionally biased region" description="Low complexity" evidence="1">
    <location>
        <begin position="331"/>
        <end position="356"/>
    </location>
</feature>
<dbReference type="EMBL" id="CP002344">
    <property type="protein sequence ID" value="ADU50521.1"/>
    <property type="molecule type" value="Genomic_DNA"/>
</dbReference>
<evidence type="ECO:0000313" key="3">
    <source>
        <dbReference type="Proteomes" id="UP000008915"/>
    </source>
</evidence>
<dbReference type="AlphaFoldDB" id="E6SGA4"/>
<feature type="compositionally biased region" description="Basic and acidic residues" evidence="1">
    <location>
        <begin position="364"/>
        <end position="373"/>
    </location>
</feature>
<proteinExistence type="predicted"/>
<dbReference type="KEGG" id="tmr:Tmar_0400"/>
<name>E6SGA4_THEM7</name>
<evidence type="ECO:0000256" key="1">
    <source>
        <dbReference type="SAM" id="MobiDB-lite"/>
    </source>
</evidence>
<gene>
    <name evidence="2" type="ordered locus">Tmar_0400</name>
</gene>
<accession>E6SGA4</accession>
<sequence length="498" mass="50062">MHILVRHRWRFEVDPDGAPGWAAVLECLGHRVYLGDDHRHAAVDSALHGRVVILRVVGSGRDRGTAGTAPKTTAGGLPGRTAPAALATLLAGVLQQSGATVVLGDAGSPAPAAPGATGTAARIAADVLLTLHLDDIALRARVATAGRHPWPAWRLGRHLARGLWRAGCVPVQQRHWPGPAPALILHNPLAPGKPAWAASSTAVPGVDAMGALVVAPRVAATVHLPEGWPAEMVATAVYRGLTAFFGGPTHAVVPWPAASPAPATARHHPATAGCPHAAGSDPHAGPPAGSSPRTGPEHRPGGEGDAAPDEPAEAAASALAAARAEAESAEGRVAAEGQATAEEGAPPAEETAAGPESAPPDPVPVDRDTRETGTEAGATPVEPAARRAAPPAGPAGATSAPARTPRRRLARGRMPVPPRAVPGLPPGALPPGARAGYLFAPSRPGGGVSPAPPPPRPETGMPDPDRPAAGSSRPGRFGRGAVPSFATGRAPGSLQPFR</sequence>
<keyword evidence="3" id="KW-1185">Reference proteome</keyword>
<dbReference type="OrthoDB" id="9900406at2"/>
<feature type="compositionally biased region" description="Low complexity" evidence="1">
    <location>
        <begin position="378"/>
        <end position="403"/>
    </location>
</feature>
<dbReference type="STRING" id="644966.Tmar_0400"/>
<reference evidence="3" key="2">
    <citation type="journal article" date="2010" name="Stand. Genomic Sci.">
        <title>Complete genome sequence of Thermaerobacter marianensis type strain (7p75aT).</title>
        <authorList>
            <person name="Han C."/>
            <person name="Gu W."/>
            <person name="Zhang X."/>
            <person name="Lapidus A."/>
            <person name="Nolan M."/>
            <person name="Copeland A."/>
            <person name="Lucas S."/>
            <person name="Glavina Del Rio T."/>
            <person name="Tice H."/>
            <person name="Cheng J."/>
            <person name="Tapia R."/>
            <person name="Goodwin L."/>
            <person name="Pitluck S."/>
            <person name="Pagani I."/>
            <person name="Ivanova N."/>
            <person name="Mavromatis K."/>
            <person name="Mikhailova N."/>
            <person name="Pati A."/>
            <person name="Chen A."/>
            <person name="Palaniappan K."/>
            <person name="Land M."/>
            <person name="Hauser L."/>
            <person name="Chang Y."/>
            <person name="Jeffries C."/>
            <person name="Schneider S."/>
            <person name="Rohde M."/>
            <person name="Goker M."/>
            <person name="Pukall R."/>
            <person name="Woyke T."/>
            <person name="Bristow J."/>
            <person name="Eisen J."/>
            <person name="Markowitz V."/>
            <person name="Hugenholtz P."/>
            <person name="Kyrpides N."/>
            <person name="Klenk H."/>
            <person name="Detter J."/>
        </authorList>
    </citation>
    <scope>NUCLEOTIDE SEQUENCE [LARGE SCALE GENOMIC DNA]</scope>
    <source>
        <strain evidence="3">ATCC 700841 / DSM 12885 / JCM 10246 / 7p75a</strain>
    </source>
</reference>
<reference evidence="2 3" key="1">
    <citation type="journal article" date="2010" name="Stand. Genomic Sci.">
        <title>Complete genome sequence of Thermaerobacter marianensis type strain (7p75a).</title>
        <authorList>
            <person name="Han C."/>
            <person name="Gu W."/>
            <person name="Zhang X."/>
            <person name="Lapidus A."/>
            <person name="Nolan M."/>
            <person name="Copeland A."/>
            <person name="Lucas S."/>
            <person name="Del Rio T.G."/>
            <person name="Tice H."/>
            <person name="Cheng J.F."/>
            <person name="Tapia R."/>
            <person name="Goodwin L."/>
            <person name="Pitluck S."/>
            <person name="Pagani I."/>
            <person name="Ivanova N."/>
            <person name="Mavromatis K."/>
            <person name="Mikhailova N."/>
            <person name="Pati A."/>
            <person name="Chen A."/>
            <person name="Palaniappan K."/>
            <person name="Land M."/>
            <person name="Hauser L."/>
            <person name="Chang Y.J."/>
            <person name="Jeffries C.D."/>
            <person name="Schneider S."/>
            <person name="Rohde M."/>
            <person name="Goker M."/>
            <person name="Pukall R."/>
            <person name="Woyke T."/>
            <person name="Bristow J."/>
            <person name="Eisen J.A."/>
            <person name="Markowitz V."/>
            <person name="Hugenholtz P."/>
            <person name="Kyrpides N.C."/>
            <person name="Klenk H.P."/>
            <person name="Detter J.C."/>
        </authorList>
    </citation>
    <scope>NUCLEOTIDE SEQUENCE [LARGE SCALE GENOMIC DNA]</scope>
    <source>
        <strain evidence="3">ATCC 700841 / DSM 12885 / JCM 10246 / 7p75a</strain>
    </source>
</reference>
<protein>
    <submittedName>
        <fullName evidence="2">Uncharacterized protein</fullName>
    </submittedName>
</protein>
<feature type="compositionally biased region" description="Low complexity" evidence="1">
    <location>
        <begin position="313"/>
        <end position="323"/>
    </location>
</feature>
<dbReference type="HOGENOM" id="CLU_547385_0_0_9"/>
<feature type="region of interest" description="Disordered" evidence="1">
    <location>
        <begin position="258"/>
        <end position="498"/>
    </location>
</feature>
<feature type="compositionally biased region" description="Pro residues" evidence="1">
    <location>
        <begin position="415"/>
        <end position="429"/>
    </location>
</feature>
<organism evidence="2 3">
    <name type="scientific">Thermaerobacter marianensis (strain ATCC 700841 / DSM 12885 / JCM 10246 / 7p75a)</name>
    <dbReference type="NCBI Taxonomy" id="644966"/>
    <lineage>
        <taxon>Bacteria</taxon>
        <taxon>Bacillati</taxon>
        <taxon>Bacillota</taxon>
        <taxon>Clostridia</taxon>
        <taxon>Eubacteriales</taxon>
        <taxon>Clostridiales Family XVII. Incertae Sedis</taxon>
        <taxon>Thermaerobacter</taxon>
    </lineage>
</organism>